<protein>
    <recommendedName>
        <fullName evidence="4">Secreted protein</fullName>
    </recommendedName>
</protein>
<feature type="chain" id="PRO_5047386043" description="Secreted protein" evidence="1">
    <location>
        <begin position="29"/>
        <end position="151"/>
    </location>
</feature>
<dbReference type="EMBL" id="JAANHS010000001">
    <property type="protein sequence ID" value="NHB75330.1"/>
    <property type="molecule type" value="Genomic_DNA"/>
</dbReference>
<accession>A0ABX0G327</accession>
<reference evidence="2 3" key="1">
    <citation type="journal article" date="2022" name="Microorganisms">
        <title>Genome Sequence and Characterization of a Xanthorhodopsin-Containing, Aerobic Anoxygenic Phototrophic Rhodobacter Species, Isolated from Mesophilic Conditions at Yellowstone National Park.</title>
        <authorList>
            <person name="Kyndt J.A."/>
            <person name="Robertson S."/>
            <person name="Shoffstall I.B."/>
            <person name="Ramaley R.F."/>
            <person name="Meyer T.E."/>
        </authorList>
    </citation>
    <scope>NUCLEOTIDE SEQUENCE [LARGE SCALE GENOMIC DNA]</scope>
    <source>
        <strain evidence="2 3">M37P</strain>
    </source>
</reference>
<evidence type="ECO:0000313" key="2">
    <source>
        <dbReference type="EMBL" id="NHB75330.1"/>
    </source>
</evidence>
<keyword evidence="3" id="KW-1185">Reference proteome</keyword>
<dbReference type="Proteomes" id="UP001515660">
    <property type="component" value="Unassembled WGS sequence"/>
</dbReference>
<comment type="caution">
    <text evidence="2">The sequence shown here is derived from an EMBL/GenBank/DDBJ whole genome shotgun (WGS) entry which is preliminary data.</text>
</comment>
<organism evidence="2 3">
    <name type="scientific">Rhodobacter calidifons</name>
    <dbReference type="NCBI Taxonomy" id="2715277"/>
    <lineage>
        <taxon>Bacteria</taxon>
        <taxon>Pseudomonadati</taxon>
        <taxon>Pseudomonadota</taxon>
        <taxon>Alphaproteobacteria</taxon>
        <taxon>Rhodobacterales</taxon>
        <taxon>Rhodobacter group</taxon>
        <taxon>Rhodobacter</taxon>
    </lineage>
</organism>
<proteinExistence type="predicted"/>
<gene>
    <name evidence="2" type="ORF">G8O29_01065</name>
</gene>
<evidence type="ECO:0000313" key="3">
    <source>
        <dbReference type="Proteomes" id="UP001515660"/>
    </source>
</evidence>
<feature type="signal peptide" evidence="1">
    <location>
        <begin position="1"/>
        <end position="28"/>
    </location>
</feature>
<sequence length="151" mass="15692">MLTPFTPRSLLALTTLAVAPLAAVPALADPESWEVTCTSSTPVSDGGMICNEGKMLKVSAPNPGQKMLLRIGAPTTHCSDITYVINRFPGSSTPIATTRRLAPGEDQIIELAEGWAEEGTYITISAIGHVGGCNVGHSHGWAVEVSAAPVP</sequence>
<evidence type="ECO:0008006" key="4">
    <source>
        <dbReference type="Google" id="ProtNLM"/>
    </source>
</evidence>
<name>A0ABX0G327_9RHOB</name>
<keyword evidence="1" id="KW-0732">Signal</keyword>
<dbReference type="RefSeq" id="WP_166401378.1">
    <property type="nucleotide sequence ID" value="NZ_JAANHS010000001.1"/>
</dbReference>
<evidence type="ECO:0000256" key="1">
    <source>
        <dbReference type="SAM" id="SignalP"/>
    </source>
</evidence>